<dbReference type="AlphaFoldDB" id="A0A1G9ZAG1"/>
<dbReference type="EMBL" id="FNGM01000030">
    <property type="protein sequence ID" value="SDN17453.1"/>
    <property type="molecule type" value="Genomic_DNA"/>
</dbReference>
<reference evidence="1 2" key="1">
    <citation type="submission" date="2016-10" db="EMBL/GenBank/DDBJ databases">
        <authorList>
            <person name="de Groot N.N."/>
        </authorList>
    </citation>
    <scope>NUCLEOTIDE SEQUENCE [LARGE SCALE GENOMIC DNA]</scope>
    <source>
        <strain evidence="1 2">CGMCC 1.10239</strain>
    </source>
</reference>
<evidence type="ECO:0000313" key="1">
    <source>
        <dbReference type="EMBL" id="SDN17453.1"/>
    </source>
</evidence>
<evidence type="ECO:0000313" key="2">
    <source>
        <dbReference type="Proteomes" id="UP000182783"/>
    </source>
</evidence>
<accession>A0A1G9ZAG1</accession>
<protein>
    <submittedName>
        <fullName evidence="1">Uncharacterized protein</fullName>
    </submittedName>
</protein>
<organism evidence="1 2">
    <name type="scientific">Paenibacillus jilunlii</name>
    <dbReference type="NCBI Taxonomy" id="682956"/>
    <lineage>
        <taxon>Bacteria</taxon>
        <taxon>Bacillati</taxon>
        <taxon>Bacillota</taxon>
        <taxon>Bacilli</taxon>
        <taxon>Bacillales</taxon>
        <taxon>Paenibacillaceae</taxon>
        <taxon>Paenibacillus</taxon>
    </lineage>
</organism>
<proteinExistence type="predicted"/>
<name>A0A1G9ZAG1_9BACL</name>
<gene>
    <name evidence="1" type="ORF">SAMN05216191_13026</name>
</gene>
<dbReference type="Proteomes" id="UP000182783">
    <property type="component" value="Unassembled WGS sequence"/>
</dbReference>
<sequence>MHPAVIPSGKKITNLLGHTALRAYVGKSEINEPISTHNFL</sequence>